<protein>
    <submittedName>
        <fullName evidence="1">Uncharacterized protein</fullName>
    </submittedName>
</protein>
<reference evidence="1 2" key="1">
    <citation type="submission" date="2016-12" db="EMBL/GenBank/DDBJ databases">
        <title>Diversity of luminous bacteria.</title>
        <authorList>
            <person name="Yoshizawa S."/>
            <person name="Kogure K."/>
        </authorList>
    </citation>
    <scope>NUCLEOTIDE SEQUENCE [LARGE SCALE GENOMIC DNA]</scope>
    <source>
        <strain evidence="1 2">SA4-48</strain>
    </source>
</reference>
<organism evidence="1 2">
    <name type="scientific">Psychrosphaera saromensis</name>
    <dbReference type="NCBI Taxonomy" id="716813"/>
    <lineage>
        <taxon>Bacteria</taxon>
        <taxon>Pseudomonadati</taxon>
        <taxon>Pseudomonadota</taxon>
        <taxon>Gammaproteobacteria</taxon>
        <taxon>Alteromonadales</taxon>
        <taxon>Pseudoalteromonadaceae</taxon>
        <taxon>Psychrosphaera</taxon>
    </lineage>
</organism>
<sequence>MYTFIRSLFLNDWLLCIEAKRNSAITNNFGAIDRDIKKLNSEALKKQFKSVFDDRDKPLPQCAYGLILADSWKKSLTDKWIKEYSNEAAVDLNKGAREIADFTDYSEKYDLIYGVFKLD</sequence>
<evidence type="ECO:0000313" key="1">
    <source>
        <dbReference type="EMBL" id="PQJ54507.1"/>
    </source>
</evidence>
<proteinExistence type="predicted"/>
<name>A0A2S7UX28_9GAMM</name>
<comment type="caution">
    <text evidence="1">The sequence shown here is derived from an EMBL/GenBank/DDBJ whole genome shotgun (WGS) entry which is preliminary data.</text>
</comment>
<dbReference type="Proteomes" id="UP000239007">
    <property type="component" value="Unassembled WGS sequence"/>
</dbReference>
<dbReference type="AlphaFoldDB" id="A0A2S7UX28"/>
<evidence type="ECO:0000313" key="2">
    <source>
        <dbReference type="Proteomes" id="UP000239007"/>
    </source>
</evidence>
<gene>
    <name evidence="1" type="ORF">BTO11_13185</name>
</gene>
<dbReference type="EMBL" id="MSCH01000003">
    <property type="protein sequence ID" value="PQJ54507.1"/>
    <property type="molecule type" value="Genomic_DNA"/>
</dbReference>
<accession>A0A2S7UX28</accession>
<keyword evidence="2" id="KW-1185">Reference proteome</keyword>
<dbReference type="RefSeq" id="WP_105053026.1">
    <property type="nucleotide sequence ID" value="NZ_BMYG01000001.1"/>
</dbReference>